<organism evidence="1 2">
    <name type="scientific">Pseudomonas fluorescens</name>
    <dbReference type="NCBI Taxonomy" id="294"/>
    <lineage>
        <taxon>Bacteria</taxon>
        <taxon>Pseudomonadati</taxon>
        <taxon>Pseudomonadota</taxon>
        <taxon>Gammaproteobacteria</taxon>
        <taxon>Pseudomonadales</taxon>
        <taxon>Pseudomonadaceae</taxon>
        <taxon>Pseudomonas</taxon>
    </lineage>
</organism>
<gene>
    <name evidence="1" type="ORF">PS847_05117</name>
</gene>
<evidence type="ECO:0000313" key="1">
    <source>
        <dbReference type="EMBL" id="VVP46384.1"/>
    </source>
</evidence>
<evidence type="ECO:0000313" key="2">
    <source>
        <dbReference type="Proteomes" id="UP000326067"/>
    </source>
</evidence>
<protein>
    <submittedName>
        <fullName evidence="1">Uncharacterized protein</fullName>
    </submittedName>
</protein>
<dbReference type="Proteomes" id="UP000326067">
    <property type="component" value="Unassembled WGS sequence"/>
</dbReference>
<dbReference type="AlphaFoldDB" id="A0A5E7P9W8"/>
<sequence length="83" mass="9046">MNRESAGTVSAESSAIAQWQVMLRDEIALLAMPGAHHKALLRQAYAMHRDQLIDADHLSDMLELADAALAFAVESLIDLDGDE</sequence>
<accession>A0A5E7P9W8</accession>
<reference evidence="1 2" key="1">
    <citation type="submission" date="2019-09" db="EMBL/GenBank/DDBJ databases">
        <authorList>
            <person name="Chandra G."/>
            <person name="Truman W A."/>
        </authorList>
    </citation>
    <scope>NUCLEOTIDE SEQUENCE [LARGE SCALE GENOMIC DNA]</scope>
    <source>
        <strain evidence="1">PS847</strain>
    </source>
</reference>
<name>A0A5E7P9W8_PSEFL</name>
<dbReference type="EMBL" id="CABVIC010000009">
    <property type="protein sequence ID" value="VVP46384.1"/>
    <property type="molecule type" value="Genomic_DNA"/>
</dbReference>
<proteinExistence type="predicted"/>